<organism evidence="2">
    <name type="scientific">Candidatus Kentrum sp. DK</name>
    <dbReference type="NCBI Taxonomy" id="2126562"/>
    <lineage>
        <taxon>Bacteria</taxon>
        <taxon>Pseudomonadati</taxon>
        <taxon>Pseudomonadota</taxon>
        <taxon>Gammaproteobacteria</taxon>
        <taxon>Candidatus Kentrum</taxon>
    </lineage>
</organism>
<name>A0A450SII8_9GAMM</name>
<keyword evidence="1" id="KW-0472">Membrane</keyword>
<proteinExistence type="predicted"/>
<evidence type="ECO:0000256" key="1">
    <source>
        <dbReference type="SAM" id="Phobius"/>
    </source>
</evidence>
<sequence length="76" mass="8815">MPTHPLIDPLTFWTLLGIFLIILASAGRALVVWWKKKQYIREYFAVWGFGVIAGLGYAVFFEANFHPFRFKTSDHP</sequence>
<feature type="transmembrane region" description="Helical" evidence="1">
    <location>
        <begin position="12"/>
        <end position="31"/>
    </location>
</feature>
<reference evidence="2" key="1">
    <citation type="submission" date="2019-02" db="EMBL/GenBank/DDBJ databases">
        <authorList>
            <person name="Gruber-Vodicka R. H."/>
            <person name="Seah K. B. B."/>
        </authorList>
    </citation>
    <scope>NUCLEOTIDE SEQUENCE</scope>
    <source>
        <strain evidence="2">BECK_DK47</strain>
    </source>
</reference>
<evidence type="ECO:0000313" key="2">
    <source>
        <dbReference type="EMBL" id="VFJ53196.1"/>
    </source>
</evidence>
<feature type="transmembrane region" description="Helical" evidence="1">
    <location>
        <begin position="43"/>
        <end position="61"/>
    </location>
</feature>
<gene>
    <name evidence="2" type="ORF">BECKDK2373B_GA0170837_104121</name>
</gene>
<keyword evidence="1" id="KW-0812">Transmembrane</keyword>
<dbReference type="AlphaFoldDB" id="A0A450SII8"/>
<dbReference type="EMBL" id="CAADEX010000041">
    <property type="protein sequence ID" value="VFJ53196.1"/>
    <property type="molecule type" value="Genomic_DNA"/>
</dbReference>
<accession>A0A450SII8</accession>
<protein>
    <submittedName>
        <fullName evidence="2">Uncharacterized protein</fullName>
    </submittedName>
</protein>
<keyword evidence="1" id="KW-1133">Transmembrane helix</keyword>